<evidence type="ECO:0000256" key="7">
    <source>
        <dbReference type="ARBA" id="ARBA00023136"/>
    </source>
</evidence>
<proteinExistence type="predicted"/>
<keyword evidence="5" id="KW-0677">Repeat</keyword>
<dbReference type="SUPFAM" id="SSF56024">
    <property type="entry name" value="Phospholipase D/nuclease"/>
    <property type="match status" value="2"/>
</dbReference>
<evidence type="ECO:0000256" key="8">
    <source>
        <dbReference type="NCBIfam" id="TIGR04265"/>
    </source>
</evidence>
<dbReference type="Pfam" id="PF13091">
    <property type="entry name" value="PLDc_2"/>
    <property type="match status" value="2"/>
</dbReference>
<feature type="transmembrane region" description="Helical" evidence="9">
    <location>
        <begin position="6"/>
        <end position="27"/>
    </location>
</feature>
<dbReference type="SMART" id="SM00155">
    <property type="entry name" value="PLDc"/>
    <property type="match status" value="2"/>
</dbReference>
<dbReference type="InterPro" id="IPR025202">
    <property type="entry name" value="PLD-like_dom"/>
</dbReference>
<dbReference type="CDD" id="cd09155">
    <property type="entry name" value="PLDc_PaCLS_like_1"/>
    <property type="match status" value="1"/>
</dbReference>
<dbReference type="PANTHER" id="PTHR21248:SF22">
    <property type="entry name" value="PHOSPHOLIPASE D"/>
    <property type="match status" value="1"/>
</dbReference>
<accession>A0ABW4ZAK6</accession>
<dbReference type="InterPro" id="IPR001736">
    <property type="entry name" value="PLipase_D/transphosphatidylase"/>
</dbReference>
<evidence type="ECO:0000256" key="1">
    <source>
        <dbReference type="ARBA" id="ARBA00004236"/>
    </source>
</evidence>
<evidence type="ECO:0000256" key="4">
    <source>
        <dbReference type="ARBA" id="ARBA00022692"/>
    </source>
</evidence>
<evidence type="ECO:0000313" key="11">
    <source>
        <dbReference type="EMBL" id="MFD2158894.1"/>
    </source>
</evidence>
<feature type="domain" description="PLD phosphodiesterase" evidence="10">
    <location>
        <begin position="389"/>
        <end position="416"/>
    </location>
</feature>
<keyword evidence="12" id="KW-1185">Reference proteome</keyword>
<dbReference type="PROSITE" id="PS50035">
    <property type="entry name" value="PLD"/>
    <property type="match status" value="2"/>
</dbReference>
<comment type="caution">
    <text evidence="11">The sequence shown here is derived from an EMBL/GenBank/DDBJ whole genome shotgun (WGS) entry which is preliminary data.</text>
</comment>
<evidence type="ECO:0000313" key="12">
    <source>
        <dbReference type="Proteomes" id="UP001597389"/>
    </source>
</evidence>
<evidence type="ECO:0000256" key="9">
    <source>
        <dbReference type="SAM" id="Phobius"/>
    </source>
</evidence>
<feature type="transmembrane region" description="Helical" evidence="9">
    <location>
        <begin position="39"/>
        <end position="58"/>
    </location>
</feature>
<dbReference type="PANTHER" id="PTHR21248">
    <property type="entry name" value="CARDIOLIPIN SYNTHASE"/>
    <property type="match status" value="1"/>
</dbReference>
<evidence type="ECO:0000256" key="6">
    <source>
        <dbReference type="ARBA" id="ARBA00022989"/>
    </source>
</evidence>
<dbReference type="NCBIfam" id="TIGR04265">
    <property type="entry name" value="bac_cardiolipin"/>
    <property type="match status" value="1"/>
</dbReference>
<evidence type="ECO:0000256" key="5">
    <source>
        <dbReference type="ARBA" id="ARBA00022737"/>
    </source>
</evidence>
<dbReference type="InterPro" id="IPR022924">
    <property type="entry name" value="Cardiolipin_synthase"/>
</dbReference>
<dbReference type="Gene3D" id="3.30.870.10">
    <property type="entry name" value="Endonuclease Chain A"/>
    <property type="match status" value="2"/>
</dbReference>
<evidence type="ECO:0000256" key="2">
    <source>
        <dbReference type="ARBA" id="ARBA00022475"/>
    </source>
</evidence>
<keyword evidence="4 9" id="KW-0812">Transmembrane</keyword>
<keyword evidence="2" id="KW-1003">Cell membrane</keyword>
<dbReference type="Proteomes" id="UP001597389">
    <property type="component" value="Unassembled WGS sequence"/>
</dbReference>
<evidence type="ECO:0000256" key="3">
    <source>
        <dbReference type="ARBA" id="ARBA00022679"/>
    </source>
</evidence>
<keyword evidence="6 9" id="KW-1133">Transmembrane helix</keyword>
<protein>
    <recommendedName>
        <fullName evidence="8">Cardiolipin synthase</fullName>
        <ecNumber evidence="8">2.7.8.-</ecNumber>
    </recommendedName>
</protein>
<reference evidence="12" key="1">
    <citation type="journal article" date="2019" name="Int. J. Syst. Evol. Microbiol.">
        <title>The Global Catalogue of Microorganisms (GCM) 10K type strain sequencing project: providing services to taxonomists for standard genome sequencing and annotation.</title>
        <authorList>
            <consortium name="The Broad Institute Genomics Platform"/>
            <consortium name="The Broad Institute Genome Sequencing Center for Infectious Disease"/>
            <person name="Wu L."/>
            <person name="Ma J."/>
        </authorList>
    </citation>
    <scope>NUCLEOTIDE SEQUENCE [LARGE SCALE GENOMIC DNA]</scope>
    <source>
        <strain evidence="12">CCUG 57942</strain>
    </source>
</reference>
<name>A0ABW4ZAK6_9BACT</name>
<comment type="subcellular location">
    <subcellularLocation>
        <location evidence="1">Cell membrane</location>
    </subcellularLocation>
</comment>
<evidence type="ECO:0000259" key="10">
    <source>
        <dbReference type="PROSITE" id="PS50035"/>
    </source>
</evidence>
<sequence>MDLGDWSLLLFAGTALLVHLLGLLHCLHVLIHVRSSQGAIAWMLAFLVMPWIAIPFYWVTGRTRFEGYVKARRSGEGELRDISREMRKKLEDYSLPPDEAFGRAAEFLGGLPFTRGNQIDLLIDGEETFPAIFEAIANAREYLLINFYIVKHDQIGKRFQQALIERAKAGVRIYFIYDGFGSHALDPDYIRALEGEGIQCHAFGVNRKWGSRLQLNFRNHRKIIVIDGKEAFIGGLNIGDEYLGRSKKFGKWRDTHLKLQGPSVQAIQLVFLEDWNWVANELIDLHWNSSPQSADQHTAIIPTGPSDPAESWKLMMAEAANSARQRLWITSPYFVPDGGVLTALQTASLRGVDVRILIPEMPDHLTVWLAAFTYQRQTLPFGIKLYKYTKGFLHQKTLLIDDSMAGVGTANLDNRSFRLNFEITALSTNIKFIREIAAMLEKDFASARLLAHNELDDRSFGFRLLARTARLFSPIL</sequence>
<dbReference type="EC" id="2.7.8.-" evidence="8"/>
<organism evidence="11 12">
    <name type="scientific">Rubritalea tangerina</name>
    <dbReference type="NCBI Taxonomy" id="430798"/>
    <lineage>
        <taxon>Bacteria</taxon>
        <taxon>Pseudomonadati</taxon>
        <taxon>Verrucomicrobiota</taxon>
        <taxon>Verrucomicrobiia</taxon>
        <taxon>Verrucomicrobiales</taxon>
        <taxon>Rubritaleaceae</taxon>
        <taxon>Rubritalea</taxon>
    </lineage>
</organism>
<dbReference type="EMBL" id="JBHUJB010000035">
    <property type="protein sequence ID" value="MFD2158894.1"/>
    <property type="molecule type" value="Genomic_DNA"/>
</dbReference>
<keyword evidence="7 9" id="KW-0472">Membrane</keyword>
<feature type="domain" description="PLD phosphodiesterase" evidence="10">
    <location>
        <begin position="215"/>
        <end position="242"/>
    </location>
</feature>
<keyword evidence="3" id="KW-0808">Transferase</keyword>
<dbReference type="RefSeq" id="WP_377087134.1">
    <property type="nucleotide sequence ID" value="NZ_JBHSJL010000014.1"/>
</dbReference>
<gene>
    <name evidence="11" type="primary">cls</name>
    <name evidence="11" type="ORF">ACFSW8_08300</name>
</gene>